<feature type="transmembrane region" description="Helical" evidence="1">
    <location>
        <begin position="25"/>
        <end position="42"/>
    </location>
</feature>
<dbReference type="EMBL" id="CP063144">
    <property type="protein sequence ID" value="QOR94336.1"/>
    <property type="molecule type" value="Genomic_DNA"/>
</dbReference>
<dbReference type="RefSeq" id="WP_193436136.1">
    <property type="nucleotide sequence ID" value="NZ_CP063144.1"/>
</dbReference>
<evidence type="ECO:0000256" key="1">
    <source>
        <dbReference type="SAM" id="Phobius"/>
    </source>
</evidence>
<dbReference type="KEGG" id="tcs:IMZ38_06935"/>
<proteinExistence type="predicted"/>
<dbReference type="Proteomes" id="UP000593766">
    <property type="component" value="Chromosome"/>
</dbReference>
<keyword evidence="1" id="KW-0472">Membrane</keyword>
<protein>
    <submittedName>
        <fullName evidence="2">Uncharacterized protein</fullName>
    </submittedName>
</protein>
<keyword evidence="1" id="KW-0812">Transmembrane</keyword>
<reference evidence="2 3" key="1">
    <citation type="submission" date="2020-10" db="EMBL/GenBank/DDBJ databases">
        <title>Complete genome sequence of Thermosphaera aggregans strain 3507.</title>
        <authorList>
            <person name="Zayulina K.S."/>
            <person name="Elcheninov A.G."/>
            <person name="Toshchakov S.V."/>
            <person name="Kublanov I.V."/>
            <person name="Kochetkova T.V."/>
        </authorList>
    </citation>
    <scope>NUCLEOTIDE SEQUENCE [LARGE SCALE GENOMIC DNA]</scope>
    <source>
        <strain evidence="2 3">3507</strain>
    </source>
</reference>
<organism evidence="2 3">
    <name type="scientific">Thermosphaera chiliense</name>
    <dbReference type="NCBI Taxonomy" id="3402707"/>
    <lineage>
        <taxon>Archaea</taxon>
        <taxon>Thermoproteota</taxon>
        <taxon>Thermoprotei</taxon>
        <taxon>Desulfurococcales</taxon>
        <taxon>Desulfurococcaceae</taxon>
        <taxon>Thermosphaera</taxon>
    </lineage>
</organism>
<feature type="transmembrane region" description="Helical" evidence="1">
    <location>
        <begin position="62"/>
        <end position="85"/>
    </location>
</feature>
<keyword evidence="1" id="KW-1133">Transmembrane helix</keyword>
<dbReference type="AlphaFoldDB" id="A0A7M1UQI8"/>
<name>A0A7M1UQI8_9CREN</name>
<keyword evidence="3" id="KW-1185">Reference proteome</keyword>
<evidence type="ECO:0000313" key="3">
    <source>
        <dbReference type="Proteomes" id="UP000593766"/>
    </source>
</evidence>
<dbReference type="GeneID" id="59455139"/>
<sequence>MSVQEDRNIPNDVDVIPPTPMKWEYLWIVYLVFVTGLVWYVSENLLVWEPSSSILDLPKPVVGALMIASTWLVVNFLVFTVYYSVLRKRLRSLREA</sequence>
<gene>
    <name evidence="2" type="ORF">IMZ38_06935</name>
</gene>
<accession>A0A7M1UQI8</accession>
<evidence type="ECO:0000313" key="2">
    <source>
        <dbReference type="EMBL" id="QOR94336.1"/>
    </source>
</evidence>